<dbReference type="RefSeq" id="WP_042555465.1">
    <property type="nucleotide sequence ID" value="NZ_JXQW01000061.1"/>
</dbReference>
<dbReference type="AlphaFoldDB" id="A0A0D0JNS9"/>
<evidence type="ECO:0000313" key="3">
    <source>
        <dbReference type="Proteomes" id="UP000032068"/>
    </source>
</evidence>
<accession>A0A0D0JNS9</accession>
<evidence type="ECO:0000313" key="2">
    <source>
        <dbReference type="EMBL" id="KIP96993.1"/>
    </source>
</evidence>
<name>A0A0D0JNS9_9PSED</name>
<gene>
    <name evidence="2" type="ORF">RU08_19220</name>
</gene>
<evidence type="ECO:0000259" key="1">
    <source>
        <dbReference type="SMART" id="SM00960"/>
    </source>
</evidence>
<dbReference type="EMBL" id="JXQW01000061">
    <property type="protein sequence ID" value="KIP96993.1"/>
    <property type="molecule type" value="Genomic_DNA"/>
</dbReference>
<protein>
    <recommendedName>
        <fullName evidence="1">Roadblock/LAMTOR2 domain-containing protein</fullName>
    </recommendedName>
</protein>
<organism evidence="2 3">
    <name type="scientific">Pseudomonas fulva</name>
    <dbReference type="NCBI Taxonomy" id="47880"/>
    <lineage>
        <taxon>Bacteria</taxon>
        <taxon>Pseudomonadati</taxon>
        <taxon>Pseudomonadota</taxon>
        <taxon>Gammaproteobacteria</taxon>
        <taxon>Pseudomonadales</taxon>
        <taxon>Pseudomonadaceae</taxon>
        <taxon>Pseudomonas</taxon>
    </lineage>
</organism>
<comment type="caution">
    <text evidence="2">The sequence shown here is derived from an EMBL/GenBank/DDBJ whole genome shotgun (WGS) entry which is preliminary data.</text>
</comment>
<proteinExistence type="predicted"/>
<dbReference type="Pfam" id="PF03259">
    <property type="entry name" value="Robl_LC7"/>
    <property type="match status" value="1"/>
</dbReference>
<reference evidence="2 3" key="1">
    <citation type="submission" date="2014-12" db="EMBL/GenBank/DDBJ databases">
        <title>16Stimator: statistical estimation of ribosomal gene copy numbers from draft genome assemblies.</title>
        <authorList>
            <person name="Perisin M.A."/>
            <person name="Vetter M."/>
            <person name="Gilbert J.A."/>
            <person name="Bergelson J."/>
        </authorList>
    </citation>
    <scope>NUCLEOTIDE SEQUENCE [LARGE SCALE GENOMIC DNA]</scope>
    <source>
        <strain evidence="2 3">MEJ086</strain>
    </source>
</reference>
<dbReference type="Proteomes" id="UP000032068">
    <property type="component" value="Unassembled WGS sequence"/>
</dbReference>
<dbReference type="SMART" id="SM00960">
    <property type="entry name" value="Robl_LC7"/>
    <property type="match status" value="1"/>
</dbReference>
<dbReference type="OrthoDB" id="6882841at2"/>
<dbReference type="InterPro" id="IPR004942">
    <property type="entry name" value="Roadblock/LAMTOR2_dom"/>
</dbReference>
<dbReference type="Gene3D" id="3.30.450.30">
    <property type="entry name" value="Dynein light chain 2a, cytoplasmic"/>
    <property type="match status" value="1"/>
</dbReference>
<dbReference type="SUPFAM" id="SSF103196">
    <property type="entry name" value="Roadblock/LC7 domain"/>
    <property type="match status" value="1"/>
</dbReference>
<feature type="domain" description="Roadblock/LAMTOR2" evidence="1">
    <location>
        <begin position="13"/>
        <end position="102"/>
    </location>
</feature>
<sequence length="146" mass="15442">MSQAMPTLRSLCLQHLQELKDGTEHLVMAAVSSADGFPIALLGAEPQLGRKATAMAAALDGLSKSIAKEFSLGGLEGTVLECELGLVLCRQVHTPKRNLVLLMVMSKDVTYGHALWAIKNAARAMATSLQTSIEVGVAPTLTSVKE</sequence>